<dbReference type="PROSITE" id="PS51186">
    <property type="entry name" value="GNAT"/>
    <property type="match status" value="1"/>
</dbReference>
<dbReference type="OrthoDB" id="5771378at2759"/>
<dbReference type="InterPro" id="IPR041496">
    <property type="entry name" value="YitH/HolE_GNAT"/>
</dbReference>
<dbReference type="Gene3D" id="3.40.630.90">
    <property type="match status" value="1"/>
</dbReference>
<reference evidence="4" key="3">
    <citation type="submission" date="2025-04" db="UniProtKB">
        <authorList>
            <consortium name="RefSeq"/>
        </authorList>
    </citation>
    <scope>IDENTIFICATION</scope>
    <source>
        <strain evidence="4">CBS 304.34</strain>
    </source>
</reference>
<dbReference type="InterPro" id="IPR052729">
    <property type="entry name" value="Acyl/Acetyltrans_Enzymes"/>
</dbReference>
<evidence type="ECO:0000313" key="4">
    <source>
        <dbReference type="RefSeq" id="XP_033579215.1"/>
    </source>
</evidence>
<dbReference type="Gene3D" id="3.40.630.30">
    <property type="match status" value="1"/>
</dbReference>
<protein>
    <recommendedName>
        <fullName evidence="1">N-acetyltransferase domain-containing protein</fullName>
    </recommendedName>
</protein>
<dbReference type="AlphaFoldDB" id="A0A6A6YTZ2"/>
<dbReference type="Pfam" id="PF18014">
    <property type="entry name" value="Acetyltransf_18"/>
    <property type="match status" value="1"/>
</dbReference>
<gene>
    <name evidence="2 4" type="ORF">BDZ99DRAFT_263536</name>
</gene>
<dbReference type="CDD" id="cd04301">
    <property type="entry name" value="NAT_SF"/>
    <property type="match status" value="1"/>
</dbReference>
<feature type="domain" description="N-acetyltransferase" evidence="1">
    <location>
        <begin position="10"/>
        <end position="152"/>
    </location>
</feature>
<evidence type="ECO:0000259" key="1">
    <source>
        <dbReference type="PROSITE" id="PS51186"/>
    </source>
</evidence>
<dbReference type="SUPFAM" id="SSF55729">
    <property type="entry name" value="Acyl-CoA N-acyltransferases (Nat)"/>
    <property type="match status" value="1"/>
</dbReference>
<dbReference type="RefSeq" id="XP_033579215.1">
    <property type="nucleotide sequence ID" value="XM_033713813.1"/>
</dbReference>
<name>A0A6A6YTZ2_9PEZI</name>
<evidence type="ECO:0000313" key="2">
    <source>
        <dbReference type="EMBL" id="KAF2812251.1"/>
    </source>
</evidence>
<dbReference type="GO" id="GO:0016747">
    <property type="term" value="F:acyltransferase activity, transferring groups other than amino-acyl groups"/>
    <property type="evidence" value="ECO:0007669"/>
    <property type="project" value="InterPro"/>
</dbReference>
<dbReference type="Pfam" id="PF13673">
    <property type="entry name" value="Acetyltransf_10"/>
    <property type="match status" value="1"/>
</dbReference>
<sequence>MASLTPNSEFIVRPAKSLEEARNFWWPQMQKLQWYRDFNDGQTHYAVAGKEGWLVVQSKDDETAEGCIVPFVYANSTGWVGFFIVNEQHRGKGWGAALFESLLKFYADHKTGFVGLDGVAEQVPTYERRGFVTKCPLVLMVHPSVSEAPLIKADFNLEEGEKLVDLCDVPHRLLIESDLAHTGFERPKLWSDEALFSRPDVYGYALVSSKDANKLLGWVMVRRMEHGHRFGPLLADSYKQAFVLLNKAMQDIESSKGSMIAEIFSPNPEGRKVFEELGWKWGGVDYHRMWLNGKVPKEQDAGGRGEKGMFAIFDAAEG</sequence>
<dbReference type="GeneID" id="54454706"/>
<dbReference type="InterPro" id="IPR016181">
    <property type="entry name" value="Acyl_CoA_acyltransferase"/>
</dbReference>
<dbReference type="EMBL" id="MU003697">
    <property type="protein sequence ID" value="KAF2812251.1"/>
    <property type="molecule type" value="Genomic_DNA"/>
</dbReference>
<organism evidence="2">
    <name type="scientific">Mytilinidion resinicola</name>
    <dbReference type="NCBI Taxonomy" id="574789"/>
    <lineage>
        <taxon>Eukaryota</taxon>
        <taxon>Fungi</taxon>
        <taxon>Dikarya</taxon>
        <taxon>Ascomycota</taxon>
        <taxon>Pezizomycotina</taxon>
        <taxon>Dothideomycetes</taxon>
        <taxon>Pleosporomycetidae</taxon>
        <taxon>Mytilinidiales</taxon>
        <taxon>Mytilinidiaceae</taxon>
        <taxon>Mytilinidion</taxon>
    </lineage>
</organism>
<dbReference type="PANTHER" id="PTHR47237">
    <property type="entry name" value="SLL0310 PROTEIN"/>
    <property type="match status" value="1"/>
</dbReference>
<dbReference type="Proteomes" id="UP000504636">
    <property type="component" value="Unplaced"/>
</dbReference>
<dbReference type="PANTHER" id="PTHR47237:SF1">
    <property type="entry name" value="SLL0310 PROTEIN"/>
    <property type="match status" value="1"/>
</dbReference>
<keyword evidence="3" id="KW-1185">Reference proteome</keyword>
<evidence type="ECO:0000313" key="3">
    <source>
        <dbReference type="Proteomes" id="UP000504636"/>
    </source>
</evidence>
<accession>A0A6A6YTZ2</accession>
<dbReference type="InterPro" id="IPR000182">
    <property type="entry name" value="GNAT_dom"/>
</dbReference>
<reference evidence="2 4" key="1">
    <citation type="journal article" date="2020" name="Stud. Mycol.">
        <title>101 Dothideomycetes genomes: a test case for predicting lifestyles and emergence of pathogens.</title>
        <authorList>
            <person name="Haridas S."/>
            <person name="Albert R."/>
            <person name="Binder M."/>
            <person name="Bloem J."/>
            <person name="Labutti K."/>
            <person name="Salamov A."/>
            <person name="Andreopoulos B."/>
            <person name="Baker S."/>
            <person name="Barry K."/>
            <person name="Bills G."/>
            <person name="Bluhm B."/>
            <person name="Cannon C."/>
            <person name="Castanera R."/>
            <person name="Culley D."/>
            <person name="Daum C."/>
            <person name="Ezra D."/>
            <person name="Gonzalez J."/>
            <person name="Henrissat B."/>
            <person name="Kuo A."/>
            <person name="Liang C."/>
            <person name="Lipzen A."/>
            <person name="Lutzoni F."/>
            <person name="Magnuson J."/>
            <person name="Mondo S."/>
            <person name="Nolan M."/>
            <person name="Ohm R."/>
            <person name="Pangilinan J."/>
            <person name="Park H.-J."/>
            <person name="Ramirez L."/>
            <person name="Alfaro M."/>
            <person name="Sun H."/>
            <person name="Tritt A."/>
            <person name="Yoshinaga Y."/>
            <person name="Zwiers L.-H."/>
            <person name="Turgeon B."/>
            <person name="Goodwin S."/>
            <person name="Spatafora J."/>
            <person name="Crous P."/>
            <person name="Grigoriev I."/>
        </authorList>
    </citation>
    <scope>NUCLEOTIDE SEQUENCE</scope>
    <source>
        <strain evidence="2 4">CBS 304.34</strain>
    </source>
</reference>
<reference evidence="4" key="2">
    <citation type="submission" date="2020-04" db="EMBL/GenBank/DDBJ databases">
        <authorList>
            <consortium name="NCBI Genome Project"/>
        </authorList>
    </citation>
    <scope>NUCLEOTIDE SEQUENCE</scope>
    <source>
        <strain evidence="4">CBS 304.34</strain>
    </source>
</reference>
<proteinExistence type="predicted"/>